<accession>A0AAV5VC84</accession>
<reference evidence="1" key="1">
    <citation type="submission" date="2023-10" db="EMBL/GenBank/DDBJ databases">
        <title>Genome assembly of Pristionchus species.</title>
        <authorList>
            <person name="Yoshida K."/>
            <person name="Sommer R.J."/>
        </authorList>
    </citation>
    <scope>NUCLEOTIDE SEQUENCE</scope>
    <source>
        <strain evidence="1">RS5133</strain>
    </source>
</reference>
<dbReference type="Proteomes" id="UP001432322">
    <property type="component" value="Unassembled WGS sequence"/>
</dbReference>
<sequence length="70" mass="7534">TSARMPLEDFIFANLHVAQNSTESPIPFDEYNQFASTSSTVAHRRPPITQSAPGSAVIVIPHSILAVSVN</sequence>
<keyword evidence="2" id="KW-1185">Reference proteome</keyword>
<evidence type="ECO:0000313" key="1">
    <source>
        <dbReference type="EMBL" id="GMT15807.1"/>
    </source>
</evidence>
<comment type="caution">
    <text evidence="1">The sequence shown here is derived from an EMBL/GenBank/DDBJ whole genome shotgun (WGS) entry which is preliminary data.</text>
</comment>
<gene>
    <name evidence="1" type="ORF">PFISCL1PPCAC_7104</name>
</gene>
<dbReference type="AlphaFoldDB" id="A0AAV5VC84"/>
<feature type="non-terminal residue" evidence="1">
    <location>
        <position position="1"/>
    </location>
</feature>
<name>A0AAV5VC84_9BILA</name>
<protein>
    <submittedName>
        <fullName evidence="1">Uncharacterized protein</fullName>
    </submittedName>
</protein>
<organism evidence="1 2">
    <name type="scientific">Pristionchus fissidentatus</name>
    <dbReference type="NCBI Taxonomy" id="1538716"/>
    <lineage>
        <taxon>Eukaryota</taxon>
        <taxon>Metazoa</taxon>
        <taxon>Ecdysozoa</taxon>
        <taxon>Nematoda</taxon>
        <taxon>Chromadorea</taxon>
        <taxon>Rhabditida</taxon>
        <taxon>Rhabditina</taxon>
        <taxon>Diplogasteromorpha</taxon>
        <taxon>Diplogasteroidea</taxon>
        <taxon>Neodiplogasteridae</taxon>
        <taxon>Pristionchus</taxon>
    </lineage>
</organism>
<proteinExistence type="predicted"/>
<dbReference type="EMBL" id="BTSY01000002">
    <property type="protein sequence ID" value="GMT15807.1"/>
    <property type="molecule type" value="Genomic_DNA"/>
</dbReference>
<evidence type="ECO:0000313" key="2">
    <source>
        <dbReference type="Proteomes" id="UP001432322"/>
    </source>
</evidence>